<dbReference type="OrthoDB" id="2324354at2759"/>
<dbReference type="EMBL" id="WTPW01000002">
    <property type="protein sequence ID" value="KAF0562329.1"/>
    <property type="molecule type" value="Genomic_DNA"/>
</dbReference>
<organism evidence="4 5">
    <name type="scientific">Gigaspora margarita</name>
    <dbReference type="NCBI Taxonomy" id="4874"/>
    <lineage>
        <taxon>Eukaryota</taxon>
        <taxon>Fungi</taxon>
        <taxon>Fungi incertae sedis</taxon>
        <taxon>Mucoromycota</taxon>
        <taxon>Glomeromycotina</taxon>
        <taxon>Glomeromycetes</taxon>
        <taxon>Diversisporales</taxon>
        <taxon>Gigasporaceae</taxon>
        <taxon>Gigaspora</taxon>
    </lineage>
</organism>
<comment type="caution">
    <text evidence="4">The sequence shown here is derived from an EMBL/GenBank/DDBJ whole genome shotgun (WGS) entry which is preliminary data.</text>
</comment>
<dbReference type="AlphaFoldDB" id="A0A8H4B5M0"/>
<gene>
    <name evidence="4" type="ORF">F8M41_000097</name>
</gene>
<evidence type="ECO:0000259" key="3">
    <source>
        <dbReference type="SMART" id="SM00560"/>
    </source>
</evidence>
<accession>A0A8H4B5M0</accession>
<evidence type="ECO:0000256" key="2">
    <source>
        <dbReference type="ARBA" id="ARBA00023157"/>
    </source>
</evidence>
<evidence type="ECO:0000256" key="1">
    <source>
        <dbReference type="ARBA" id="ARBA00022729"/>
    </source>
</evidence>
<protein>
    <submittedName>
        <fullName evidence="4">Concanavalin A-like lectin/glucanase</fullName>
    </submittedName>
</protein>
<dbReference type="Gene3D" id="2.60.120.200">
    <property type="match status" value="3"/>
</dbReference>
<dbReference type="InterPro" id="IPR006558">
    <property type="entry name" value="LamG-like"/>
</dbReference>
<keyword evidence="5" id="KW-1185">Reference proteome</keyword>
<feature type="domain" description="LamG-like jellyroll fold" evidence="3">
    <location>
        <begin position="251"/>
        <end position="384"/>
    </location>
</feature>
<dbReference type="SUPFAM" id="SSF49899">
    <property type="entry name" value="Concanavalin A-like lectins/glucanases"/>
    <property type="match status" value="3"/>
</dbReference>
<proteinExistence type="predicted"/>
<sequence>MARFASPNKPITSTILPPRKKLTTQLPSRNPISNNKEIDTNNYLEIFSGPIHFPTNKKTIQHDELPSVTNELSVTLQLNLKEHDTDWINIFHKGETAKNARTPALWLSPNDSKPHLNCSVNNNWNLLISAGNSLELNKWYHIAYTLSEPQQHMELYVNGKLVGSVETNDIKFNEFSLNIGHSGTFKDFQGQMSNFRYYNIRLSADEIFKDYISYQEIGPNDYLEIFSEPIYFPTNKKTIRHKDLPAVTNELSVTFQMNLERHDPNRIAIFNKGQDKQQARTPAFFLSAKDSKPHPHCSLKHEWIYNISAGNNLELNKWYHIAYTLSEPQKRMQFYVNGELVAYTDVKDIIFNEFPLKIGHSDNNSDFQGQMSNFRYYNTCLSADDIFKDYISYHSNKLNRNRGKIRIKEVDPNDYLEIFSEPIYFPTNKKTIQHNELPSVINELSVTFQLNLERHDPNWITIFMKGEDEQQASTPALWLSRNDSKPHPNCSVKHNWAYNIPVGNNLELNKWYHIAYTLSEPQKRMEFYVNGELVGYTDVNDIRFNEFPLKIGHSDKYADFQGQMSNFRYYNIRLSADKIFKDYISYHSNKLGFKGDS</sequence>
<keyword evidence="1" id="KW-0732">Signal</keyword>
<dbReference type="InterPro" id="IPR013320">
    <property type="entry name" value="ConA-like_dom_sf"/>
</dbReference>
<reference evidence="4 5" key="1">
    <citation type="journal article" date="2019" name="Environ. Microbiol.">
        <title>At the nexus of three kingdoms: the genome of the mycorrhizal fungus Gigaspora margarita provides insights into plant, endobacterial and fungal interactions.</title>
        <authorList>
            <person name="Venice F."/>
            <person name="Ghignone S."/>
            <person name="Salvioli di Fossalunga A."/>
            <person name="Amselem J."/>
            <person name="Novero M."/>
            <person name="Xianan X."/>
            <person name="Sedzielewska Toro K."/>
            <person name="Morin E."/>
            <person name="Lipzen A."/>
            <person name="Grigoriev I.V."/>
            <person name="Henrissat B."/>
            <person name="Martin F.M."/>
            <person name="Bonfante P."/>
        </authorList>
    </citation>
    <scope>NUCLEOTIDE SEQUENCE [LARGE SCALE GENOMIC DNA]</scope>
    <source>
        <strain evidence="4 5">BEG34</strain>
    </source>
</reference>
<name>A0A8H4B5M0_GIGMA</name>
<dbReference type="GO" id="GO:0030246">
    <property type="term" value="F:carbohydrate binding"/>
    <property type="evidence" value="ECO:0007669"/>
    <property type="project" value="UniProtKB-KW"/>
</dbReference>
<dbReference type="Proteomes" id="UP000439903">
    <property type="component" value="Unassembled WGS sequence"/>
</dbReference>
<dbReference type="SMART" id="SM00560">
    <property type="entry name" value="LamGL"/>
    <property type="match status" value="2"/>
</dbReference>
<evidence type="ECO:0000313" key="5">
    <source>
        <dbReference type="Proteomes" id="UP000439903"/>
    </source>
</evidence>
<dbReference type="Pfam" id="PF13385">
    <property type="entry name" value="Laminin_G_3"/>
    <property type="match status" value="3"/>
</dbReference>
<keyword evidence="2" id="KW-1015">Disulfide bond</keyword>
<keyword evidence="4" id="KW-0430">Lectin</keyword>
<evidence type="ECO:0000313" key="4">
    <source>
        <dbReference type="EMBL" id="KAF0562329.1"/>
    </source>
</evidence>
<feature type="domain" description="LamG-like jellyroll fold" evidence="3">
    <location>
        <begin position="72"/>
        <end position="205"/>
    </location>
</feature>